<accession>A0AAD3RGJ0</accession>
<dbReference type="InterPro" id="IPR053896">
    <property type="entry name" value="BTN3A2-like_Ig-C"/>
</dbReference>
<dbReference type="Pfam" id="PF22705">
    <property type="entry name" value="C2-set_3"/>
    <property type="match status" value="1"/>
</dbReference>
<comment type="subcellular location">
    <subcellularLocation>
        <location evidence="1">Membrane</location>
    </subcellularLocation>
</comment>
<dbReference type="GO" id="GO:0016020">
    <property type="term" value="C:membrane"/>
    <property type="evidence" value="ECO:0007669"/>
    <property type="project" value="UniProtKB-SubCell"/>
</dbReference>
<feature type="signal peptide" evidence="5">
    <location>
        <begin position="1"/>
        <end position="29"/>
    </location>
</feature>
<keyword evidence="5" id="KW-0732">Signal</keyword>
<evidence type="ECO:0000256" key="4">
    <source>
        <dbReference type="SAM" id="MobiDB-lite"/>
    </source>
</evidence>
<organism evidence="7 8">
    <name type="scientific">Lates japonicus</name>
    <name type="common">Japanese lates</name>
    <dbReference type="NCBI Taxonomy" id="270547"/>
    <lineage>
        <taxon>Eukaryota</taxon>
        <taxon>Metazoa</taxon>
        <taxon>Chordata</taxon>
        <taxon>Craniata</taxon>
        <taxon>Vertebrata</taxon>
        <taxon>Euteleostomi</taxon>
        <taxon>Actinopterygii</taxon>
        <taxon>Neopterygii</taxon>
        <taxon>Teleostei</taxon>
        <taxon>Neoteleostei</taxon>
        <taxon>Acanthomorphata</taxon>
        <taxon>Carangaria</taxon>
        <taxon>Carangaria incertae sedis</taxon>
        <taxon>Centropomidae</taxon>
        <taxon>Lates</taxon>
    </lineage>
</organism>
<keyword evidence="8" id="KW-1185">Reference proteome</keyword>
<feature type="compositionally biased region" description="Basic and acidic residues" evidence="4">
    <location>
        <begin position="127"/>
        <end position="137"/>
    </location>
</feature>
<reference evidence="7" key="1">
    <citation type="submission" date="2022-08" db="EMBL/GenBank/DDBJ databases">
        <title>Genome sequencing of akame (Lates japonicus).</title>
        <authorList>
            <person name="Hashiguchi Y."/>
            <person name="Takahashi H."/>
        </authorList>
    </citation>
    <scope>NUCLEOTIDE SEQUENCE</scope>
    <source>
        <strain evidence="7">Kochi</strain>
    </source>
</reference>
<feature type="chain" id="PRO_5042158920" evidence="5">
    <location>
        <begin position="30"/>
        <end position="137"/>
    </location>
</feature>
<keyword evidence="2" id="KW-0472">Membrane</keyword>
<dbReference type="EMBL" id="BRZM01000125">
    <property type="protein sequence ID" value="GLD68133.1"/>
    <property type="molecule type" value="Genomic_DNA"/>
</dbReference>
<dbReference type="Proteomes" id="UP001279410">
    <property type="component" value="Unassembled WGS sequence"/>
</dbReference>
<evidence type="ECO:0000313" key="7">
    <source>
        <dbReference type="EMBL" id="GLD68133.1"/>
    </source>
</evidence>
<proteinExistence type="predicted"/>
<evidence type="ECO:0000256" key="5">
    <source>
        <dbReference type="SAM" id="SignalP"/>
    </source>
</evidence>
<protein>
    <submittedName>
        <fullName evidence="7">Butyrophilin subfamily 1 member A1-like isoform X1</fullName>
    </submittedName>
</protein>
<evidence type="ECO:0000259" key="6">
    <source>
        <dbReference type="Pfam" id="PF22705"/>
    </source>
</evidence>
<dbReference type="InterPro" id="IPR013783">
    <property type="entry name" value="Ig-like_fold"/>
</dbReference>
<dbReference type="Gene3D" id="2.60.40.10">
    <property type="entry name" value="Immunoglobulins"/>
    <property type="match status" value="1"/>
</dbReference>
<gene>
    <name evidence="7" type="ORF">AKAME5_001944800</name>
</gene>
<sequence>MERESRFITFRGLVLQTVTILVALHSSTGSVSSPVITRQLHPGAVVLECESKGWYPEPECCQLDGEETSSLLDLRDSQRSDSLYTITAGSDCGEETQQQLPVSPTEQNQQTTETEIHVQRPNNPGTRNEEKQKLKFD</sequence>
<feature type="region of interest" description="Disordered" evidence="4">
    <location>
        <begin position="88"/>
        <end position="137"/>
    </location>
</feature>
<dbReference type="AlphaFoldDB" id="A0AAD3RGJ0"/>
<comment type="caution">
    <text evidence="7">The sequence shown here is derived from an EMBL/GenBank/DDBJ whole genome shotgun (WGS) entry which is preliminary data.</text>
</comment>
<evidence type="ECO:0000256" key="3">
    <source>
        <dbReference type="ARBA" id="ARBA00023319"/>
    </source>
</evidence>
<name>A0AAD3RGJ0_LATJO</name>
<evidence type="ECO:0000256" key="1">
    <source>
        <dbReference type="ARBA" id="ARBA00004370"/>
    </source>
</evidence>
<keyword evidence="3" id="KW-0393">Immunoglobulin domain</keyword>
<feature type="domain" description="Butyrophilin subfamily 3 member A2-like Ig-C" evidence="6">
    <location>
        <begin position="38"/>
        <end position="99"/>
    </location>
</feature>
<evidence type="ECO:0000256" key="2">
    <source>
        <dbReference type="ARBA" id="ARBA00023136"/>
    </source>
</evidence>
<feature type="compositionally biased region" description="Polar residues" evidence="4">
    <location>
        <begin position="95"/>
        <end position="104"/>
    </location>
</feature>
<evidence type="ECO:0000313" key="8">
    <source>
        <dbReference type="Proteomes" id="UP001279410"/>
    </source>
</evidence>